<keyword evidence="9" id="KW-1185">Reference proteome</keyword>
<dbReference type="Pfam" id="PF02362">
    <property type="entry name" value="B3"/>
    <property type="match status" value="2"/>
</dbReference>
<feature type="compositionally biased region" description="Polar residues" evidence="6">
    <location>
        <begin position="434"/>
        <end position="445"/>
    </location>
</feature>
<dbReference type="InterPro" id="IPR039218">
    <property type="entry name" value="REM_fam"/>
</dbReference>
<dbReference type="OrthoDB" id="1063044at2759"/>
<dbReference type="SMART" id="SM01019">
    <property type="entry name" value="B3"/>
    <property type="match status" value="3"/>
</dbReference>
<dbReference type="CDD" id="cd10017">
    <property type="entry name" value="B3_DNA"/>
    <property type="match status" value="3"/>
</dbReference>
<feature type="region of interest" description="Disordered" evidence="6">
    <location>
        <begin position="418"/>
        <end position="455"/>
    </location>
</feature>
<evidence type="ECO:0000313" key="9">
    <source>
        <dbReference type="Proteomes" id="UP000467841"/>
    </source>
</evidence>
<protein>
    <recommendedName>
        <fullName evidence="7">TF-B3 domain-containing protein</fullName>
    </recommendedName>
</protein>
<evidence type="ECO:0000256" key="3">
    <source>
        <dbReference type="ARBA" id="ARBA00023125"/>
    </source>
</evidence>
<dbReference type="Gene3D" id="2.40.330.10">
    <property type="entry name" value="DNA-binding pseudobarrel domain"/>
    <property type="match status" value="2"/>
</dbReference>
<keyword evidence="2" id="KW-0805">Transcription regulation</keyword>
<feature type="region of interest" description="Disordered" evidence="6">
    <location>
        <begin position="86"/>
        <end position="140"/>
    </location>
</feature>
<dbReference type="EMBL" id="CACVBM020000155">
    <property type="protein sequence ID" value="CAA7015263.1"/>
    <property type="molecule type" value="Genomic_DNA"/>
</dbReference>
<evidence type="ECO:0000313" key="8">
    <source>
        <dbReference type="EMBL" id="CAA7015263.1"/>
    </source>
</evidence>
<sequence>MVDPIIPDSFIRNHLKGKIQSTKLKLTSDATNRAWEVELDGQRFADGWKNFSVHHCVRNDDVLSFRHDGDMVFHVTPFGRRFSHQIQSISSTSDDENDDLDDDDDDHHHNADVGDDDDVWTSEEEDIHPKRTSTKKRARTVTESSSDESYFVAHVTASNLTRNHLGLVSKFASSNGLKGRQCEIDLINEDGKSWNLDLRHNKTTGQAYISGRWNLFCKENEIKAGSSCRFKFVQTGTKPALQLCPSQGSSSKSNRKRNDPESEGDDEIETDQDPSETGLTNQNKILTFELKPHMLRTGQLRLPALFTRENGIKEAGEITVVNNDGVEWKLHLVNIKGRGQFYIRSMKGCFLANGVKKVGDSFKLELIRGGTSPILKICSQIKEAGTPVVGYKTPETSVRQTIQALRAEEGTETRVQKRGRVSAEGGGGSCPRTKPSNDTVANQGNLPGKQPIQPCSISDQVTKVKECIVETLTDVRRFRSELKIKEHNLEASLLEIDALGMI</sequence>
<dbReference type="PANTHER" id="PTHR31674:SF18">
    <property type="entry name" value="B3 DOMAIN-CONTAINING PROTEIN REM4-RELATED"/>
    <property type="match status" value="1"/>
</dbReference>
<reference evidence="8" key="1">
    <citation type="submission" date="2020-01" db="EMBL/GenBank/DDBJ databases">
        <authorList>
            <person name="Mishra B."/>
        </authorList>
    </citation>
    <scope>NUCLEOTIDE SEQUENCE [LARGE SCALE GENOMIC DNA]</scope>
</reference>
<dbReference type="Proteomes" id="UP000467841">
    <property type="component" value="Unassembled WGS sequence"/>
</dbReference>
<organism evidence="8 9">
    <name type="scientific">Microthlaspi erraticum</name>
    <dbReference type="NCBI Taxonomy" id="1685480"/>
    <lineage>
        <taxon>Eukaryota</taxon>
        <taxon>Viridiplantae</taxon>
        <taxon>Streptophyta</taxon>
        <taxon>Embryophyta</taxon>
        <taxon>Tracheophyta</taxon>
        <taxon>Spermatophyta</taxon>
        <taxon>Magnoliopsida</taxon>
        <taxon>eudicotyledons</taxon>
        <taxon>Gunneridae</taxon>
        <taxon>Pentapetalae</taxon>
        <taxon>rosids</taxon>
        <taxon>malvids</taxon>
        <taxon>Brassicales</taxon>
        <taxon>Brassicaceae</taxon>
        <taxon>Coluteocarpeae</taxon>
        <taxon>Microthlaspi</taxon>
    </lineage>
</organism>
<dbReference type="SUPFAM" id="SSF101936">
    <property type="entry name" value="DNA-binding pseudobarrel domain"/>
    <property type="match status" value="3"/>
</dbReference>
<dbReference type="GO" id="GO:0005634">
    <property type="term" value="C:nucleus"/>
    <property type="evidence" value="ECO:0007669"/>
    <property type="project" value="UniProtKB-SubCell"/>
</dbReference>
<feature type="domain" description="TF-B3" evidence="7">
    <location>
        <begin position="1"/>
        <end position="81"/>
    </location>
</feature>
<dbReference type="PROSITE" id="PS50863">
    <property type="entry name" value="B3"/>
    <property type="match status" value="2"/>
</dbReference>
<evidence type="ECO:0000256" key="4">
    <source>
        <dbReference type="ARBA" id="ARBA00023163"/>
    </source>
</evidence>
<feature type="region of interest" description="Disordered" evidence="6">
    <location>
        <begin position="241"/>
        <end position="282"/>
    </location>
</feature>
<name>A0A6D2HKZ8_9BRAS</name>
<dbReference type="GO" id="GO:0003677">
    <property type="term" value="F:DNA binding"/>
    <property type="evidence" value="ECO:0007669"/>
    <property type="project" value="UniProtKB-KW"/>
</dbReference>
<dbReference type="PANTHER" id="PTHR31674">
    <property type="entry name" value="B3 DOMAIN-CONTAINING PROTEIN REM-LIKE 3-RELATED"/>
    <property type="match status" value="1"/>
</dbReference>
<comment type="subcellular location">
    <subcellularLocation>
        <location evidence="1">Nucleus</location>
    </subcellularLocation>
</comment>
<accession>A0A6D2HKZ8</accession>
<proteinExistence type="predicted"/>
<feature type="compositionally biased region" description="Acidic residues" evidence="6">
    <location>
        <begin position="113"/>
        <end position="126"/>
    </location>
</feature>
<gene>
    <name evidence="8" type="ORF">MERR_LOCUS2498</name>
</gene>
<evidence type="ECO:0000256" key="2">
    <source>
        <dbReference type="ARBA" id="ARBA00023015"/>
    </source>
</evidence>
<evidence type="ECO:0000256" key="6">
    <source>
        <dbReference type="SAM" id="MobiDB-lite"/>
    </source>
</evidence>
<feature type="domain" description="TF-B3" evidence="7">
    <location>
        <begin position="150"/>
        <end position="247"/>
    </location>
</feature>
<keyword evidence="4" id="KW-0804">Transcription</keyword>
<dbReference type="AlphaFoldDB" id="A0A6D2HKZ8"/>
<dbReference type="InterPro" id="IPR015300">
    <property type="entry name" value="DNA-bd_pseudobarrel_sf"/>
</dbReference>
<feature type="compositionally biased region" description="Acidic residues" evidence="6">
    <location>
        <begin position="93"/>
        <end position="105"/>
    </location>
</feature>
<dbReference type="InterPro" id="IPR003340">
    <property type="entry name" value="B3_DNA-bd"/>
</dbReference>
<keyword evidence="3" id="KW-0238">DNA-binding</keyword>
<comment type="caution">
    <text evidence="8">The sequence shown here is derived from an EMBL/GenBank/DDBJ whole genome shotgun (WGS) entry which is preliminary data.</text>
</comment>
<evidence type="ECO:0000256" key="5">
    <source>
        <dbReference type="ARBA" id="ARBA00023242"/>
    </source>
</evidence>
<feature type="compositionally biased region" description="Acidic residues" evidence="6">
    <location>
        <begin position="261"/>
        <end position="274"/>
    </location>
</feature>
<keyword evidence="5" id="KW-0539">Nucleus</keyword>
<evidence type="ECO:0000256" key="1">
    <source>
        <dbReference type="ARBA" id="ARBA00004123"/>
    </source>
</evidence>
<evidence type="ECO:0000259" key="7">
    <source>
        <dbReference type="PROSITE" id="PS50863"/>
    </source>
</evidence>
<feature type="compositionally biased region" description="Basic residues" evidence="6">
    <location>
        <begin position="130"/>
        <end position="139"/>
    </location>
</feature>